<reference evidence="6 7" key="1">
    <citation type="submission" date="2023-03" db="EMBL/GenBank/DDBJ databases">
        <title>Bacillus Genome Sequencing.</title>
        <authorList>
            <person name="Dunlap C."/>
        </authorList>
    </citation>
    <scope>NUCLEOTIDE SEQUENCE [LARGE SCALE GENOMIC DNA]</scope>
    <source>
        <strain evidence="6 7">BD-525</strain>
    </source>
</reference>
<keyword evidence="7" id="KW-1185">Reference proteome</keyword>
<evidence type="ECO:0000256" key="4">
    <source>
        <dbReference type="PROSITE-ProRule" id="PRU00335"/>
    </source>
</evidence>
<dbReference type="InterPro" id="IPR011075">
    <property type="entry name" value="TetR_C"/>
</dbReference>
<dbReference type="InterPro" id="IPR036271">
    <property type="entry name" value="Tet_transcr_reg_TetR-rel_C_sf"/>
</dbReference>
<evidence type="ECO:0000256" key="2">
    <source>
        <dbReference type="ARBA" id="ARBA00023125"/>
    </source>
</evidence>
<dbReference type="Pfam" id="PF16925">
    <property type="entry name" value="TetR_C_13"/>
    <property type="match status" value="1"/>
</dbReference>
<dbReference type="Pfam" id="PF00440">
    <property type="entry name" value="TetR_N"/>
    <property type="match status" value="1"/>
</dbReference>
<keyword evidence="1" id="KW-0805">Transcription regulation</keyword>
<dbReference type="PANTHER" id="PTHR47506:SF6">
    <property type="entry name" value="HTH-TYPE TRANSCRIPTIONAL REPRESSOR NEMR"/>
    <property type="match status" value="1"/>
</dbReference>
<dbReference type="SUPFAM" id="SSF46689">
    <property type="entry name" value="Homeodomain-like"/>
    <property type="match status" value="1"/>
</dbReference>
<feature type="domain" description="HTH tetR-type" evidence="5">
    <location>
        <begin position="5"/>
        <end position="65"/>
    </location>
</feature>
<feature type="DNA-binding region" description="H-T-H motif" evidence="4">
    <location>
        <begin position="28"/>
        <end position="47"/>
    </location>
</feature>
<comment type="caution">
    <text evidence="6">The sequence shown here is derived from an EMBL/GenBank/DDBJ whole genome shotgun (WGS) entry which is preliminary data.</text>
</comment>
<accession>A0ABU6GMS3</accession>
<evidence type="ECO:0000256" key="3">
    <source>
        <dbReference type="ARBA" id="ARBA00023163"/>
    </source>
</evidence>
<dbReference type="PROSITE" id="PS50977">
    <property type="entry name" value="HTH_TETR_2"/>
    <property type="match status" value="1"/>
</dbReference>
<dbReference type="EMBL" id="JARLKZ010000008">
    <property type="protein sequence ID" value="MEC0241052.1"/>
    <property type="molecule type" value="Genomic_DNA"/>
</dbReference>
<dbReference type="RefSeq" id="WP_326088779.1">
    <property type="nucleotide sequence ID" value="NZ_JARLKZ010000008.1"/>
</dbReference>
<dbReference type="Proteomes" id="UP001344632">
    <property type="component" value="Unassembled WGS sequence"/>
</dbReference>
<dbReference type="SUPFAM" id="SSF48498">
    <property type="entry name" value="Tetracyclin repressor-like, C-terminal domain"/>
    <property type="match status" value="1"/>
</dbReference>
<name>A0ABU6GMS3_9BACL</name>
<gene>
    <name evidence="6" type="ORF">P4H66_14460</name>
</gene>
<dbReference type="InterPro" id="IPR009057">
    <property type="entry name" value="Homeodomain-like_sf"/>
</dbReference>
<dbReference type="Gene3D" id="1.10.357.10">
    <property type="entry name" value="Tetracycline Repressor, domain 2"/>
    <property type="match status" value="1"/>
</dbReference>
<keyword evidence="3" id="KW-0804">Transcription</keyword>
<evidence type="ECO:0000256" key="1">
    <source>
        <dbReference type="ARBA" id="ARBA00023015"/>
    </source>
</evidence>
<protein>
    <submittedName>
        <fullName evidence="6">TetR/AcrR family transcriptional regulator</fullName>
    </submittedName>
</protein>
<dbReference type="PANTHER" id="PTHR47506">
    <property type="entry name" value="TRANSCRIPTIONAL REGULATORY PROTEIN"/>
    <property type="match status" value="1"/>
</dbReference>
<proteinExistence type="predicted"/>
<keyword evidence="2 4" id="KW-0238">DNA-binding</keyword>
<evidence type="ECO:0000259" key="5">
    <source>
        <dbReference type="PROSITE" id="PS50977"/>
    </source>
</evidence>
<dbReference type="PRINTS" id="PR00455">
    <property type="entry name" value="HTHTETR"/>
</dbReference>
<organism evidence="6 7">
    <name type="scientific">Paenibacillus dokdonensis</name>
    <dbReference type="NCBI Taxonomy" id="2567944"/>
    <lineage>
        <taxon>Bacteria</taxon>
        <taxon>Bacillati</taxon>
        <taxon>Bacillota</taxon>
        <taxon>Bacilli</taxon>
        <taxon>Bacillales</taxon>
        <taxon>Paenibacillaceae</taxon>
        <taxon>Paenibacillus</taxon>
    </lineage>
</organism>
<evidence type="ECO:0000313" key="6">
    <source>
        <dbReference type="EMBL" id="MEC0241052.1"/>
    </source>
</evidence>
<evidence type="ECO:0000313" key="7">
    <source>
        <dbReference type="Proteomes" id="UP001344632"/>
    </source>
</evidence>
<dbReference type="InterPro" id="IPR001647">
    <property type="entry name" value="HTH_TetR"/>
</dbReference>
<sequence length="195" mass="22080">MTKKESAKERILRVASDLFYREGVRAVGIDRIIEESGVAKASFYRNFSTKDQLVVAYLELRSGRREGTVEEVKRRFPDSPKEQLYALLDDLVERMNKSDFRGCPFMNAVVEFPDPGHPGHQSAVESRYLVWGKVEDIARKAGARDPAELTFQLRILSDGAMMSAYIDADTFHSDYFLSAAKRLIEDQCPPSHSPS</sequence>